<dbReference type="KEGG" id="tnu:BD01_2204"/>
<accession>W8P8C6</accession>
<dbReference type="AlphaFoldDB" id="W8P8C6"/>
<dbReference type="HOGENOM" id="CLU_3131047_0_0_2"/>
<dbReference type="Proteomes" id="UP000019434">
    <property type="component" value="Chromosome"/>
</dbReference>
<proteinExistence type="predicted"/>
<protein>
    <submittedName>
        <fullName evidence="1">Uncharacterized protein</fullName>
    </submittedName>
</protein>
<organism evidence="1 2">
    <name type="scientific">Thermococcus nautili</name>
    <dbReference type="NCBI Taxonomy" id="195522"/>
    <lineage>
        <taxon>Archaea</taxon>
        <taxon>Methanobacteriati</taxon>
        <taxon>Methanobacteriota</taxon>
        <taxon>Thermococci</taxon>
        <taxon>Thermococcales</taxon>
        <taxon>Thermococcaceae</taxon>
        <taxon>Thermococcus</taxon>
    </lineage>
</organism>
<reference evidence="1 2" key="1">
    <citation type="submission" date="2014-02" db="EMBL/GenBank/DDBJ databases">
        <title>Genome Sequence of an Hyperthermophilic Archaeon, Thermococcus nautili 30-1, producing viral vesicles.</title>
        <authorList>
            <person name="Oberto J."/>
            <person name="Gaudin M."/>
            <person name="Cossu M."/>
            <person name="Gorlas A."/>
            <person name="Slesarev A."/>
            <person name="Marguet E."/>
            <person name="Forterre P."/>
        </authorList>
    </citation>
    <scope>NUCLEOTIDE SEQUENCE [LARGE SCALE GENOMIC DNA]</scope>
    <source>
        <strain evidence="1 2">30-1</strain>
    </source>
</reference>
<name>W8P8C6_9EURY</name>
<sequence>MFVLSESLLALEFSGLGHFIVWVYTFPRSEGAPFRVNFHCKAPVKRIPV</sequence>
<gene>
    <name evidence="1" type="ORF">BD01_2204</name>
</gene>
<keyword evidence="2" id="KW-1185">Reference proteome</keyword>
<evidence type="ECO:0000313" key="2">
    <source>
        <dbReference type="Proteomes" id="UP000019434"/>
    </source>
</evidence>
<evidence type="ECO:0000313" key="1">
    <source>
        <dbReference type="EMBL" id="AHL23795.1"/>
    </source>
</evidence>
<dbReference type="EMBL" id="CP007264">
    <property type="protein sequence ID" value="AHL23795.1"/>
    <property type="molecule type" value="Genomic_DNA"/>
</dbReference>
<dbReference type="STRING" id="195522.BD01_2204"/>